<comment type="caution">
    <text evidence="1">The sequence shown here is derived from an EMBL/GenBank/DDBJ whole genome shotgun (WGS) entry which is preliminary data.</text>
</comment>
<dbReference type="Pfam" id="PF15575">
    <property type="entry name" value="Imm49"/>
    <property type="match status" value="1"/>
</dbReference>
<dbReference type="RefSeq" id="WP_377582814.1">
    <property type="nucleotide sequence ID" value="NZ_JBHTKA010000008.1"/>
</dbReference>
<gene>
    <name evidence="1" type="ORF">ACFQ21_22255</name>
</gene>
<evidence type="ECO:0000313" key="2">
    <source>
        <dbReference type="Proteomes" id="UP001597112"/>
    </source>
</evidence>
<name>A0ABW3K7N7_9BACT</name>
<sequence length="221" mass="24938">MDYGIKQIIFRLISYAEQLGVNSFKITFNPDRAVTLTIGDVNVEVKVDNVSKIRPNCGFRQTIFCLSIILRDKAAINYLKYIPNETINAALTVYDALDLAVVNVLKSLFDSVSLKIALSNYWLIREQANYSTLTRKNFNEYFVVPMIRVIEALCLKNQQEFDKALDVALLQHAAFYNGEKTGFGDPNDLYGWLSFGLLALSVHALDSGLIVRQLMTILQSP</sequence>
<keyword evidence="2" id="KW-1185">Reference proteome</keyword>
<dbReference type="Proteomes" id="UP001597112">
    <property type="component" value="Unassembled WGS sequence"/>
</dbReference>
<organism evidence="1 2">
    <name type="scientific">Ohtaekwangia kribbensis</name>
    <dbReference type="NCBI Taxonomy" id="688913"/>
    <lineage>
        <taxon>Bacteria</taxon>
        <taxon>Pseudomonadati</taxon>
        <taxon>Bacteroidota</taxon>
        <taxon>Cytophagia</taxon>
        <taxon>Cytophagales</taxon>
        <taxon>Fulvivirgaceae</taxon>
        <taxon>Ohtaekwangia</taxon>
    </lineage>
</organism>
<evidence type="ECO:0000313" key="1">
    <source>
        <dbReference type="EMBL" id="MFD1002065.1"/>
    </source>
</evidence>
<reference evidence="2" key="1">
    <citation type="journal article" date="2019" name="Int. J. Syst. Evol. Microbiol.">
        <title>The Global Catalogue of Microorganisms (GCM) 10K type strain sequencing project: providing services to taxonomists for standard genome sequencing and annotation.</title>
        <authorList>
            <consortium name="The Broad Institute Genomics Platform"/>
            <consortium name="The Broad Institute Genome Sequencing Center for Infectious Disease"/>
            <person name="Wu L."/>
            <person name="Ma J."/>
        </authorList>
    </citation>
    <scope>NUCLEOTIDE SEQUENCE [LARGE SCALE GENOMIC DNA]</scope>
    <source>
        <strain evidence="2">CCUG 58938</strain>
    </source>
</reference>
<accession>A0ABW3K7N7</accession>
<protein>
    <submittedName>
        <fullName evidence="1">Immunity 49 family protein</fullName>
    </submittedName>
</protein>
<dbReference type="InterPro" id="IPR029074">
    <property type="entry name" value="Imm49"/>
</dbReference>
<proteinExistence type="predicted"/>
<dbReference type="EMBL" id="JBHTKA010000008">
    <property type="protein sequence ID" value="MFD1002065.1"/>
    <property type="molecule type" value="Genomic_DNA"/>
</dbReference>